<evidence type="ECO:0000256" key="13">
    <source>
        <dbReference type="ARBA" id="ARBA00045392"/>
    </source>
</evidence>
<organism evidence="17 18">
    <name type="scientific">Cyprinus carpio carpio</name>
    <dbReference type="NCBI Taxonomy" id="630221"/>
    <lineage>
        <taxon>Eukaryota</taxon>
        <taxon>Metazoa</taxon>
        <taxon>Chordata</taxon>
        <taxon>Craniata</taxon>
        <taxon>Vertebrata</taxon>
        <taxon>Euteleostomi</taxon>
        <taxon>Actinopterygii</taxon>
        <taxon>Neopterygii</taxon>
        <taxon>Teleostei</taxon>
        <taxon>Ostariophysi</taxon>
        <taxon>Cypriniformes</taxon>
        <taxon>Cyprinidae</taxon>
        <taxon>Cyprininae</taxon>
        <taxon>Cyprinus</taxon>
    </lineage>
</organism>
<accession>A0A9J8CQV4</accession>
<evidence type="ECO:0000256" key="4">
    <source>
        <dbReference type="ARBA" id="ARBA00022553"/>
    </source>
</evidence>
<evidence type="ECO:0000256" key="14">
    <source>
        <dbReference type="SAM" id="Coils"/>
    </source>
</evidence>
<dbReference type="InterPro" id="IPR016763">
    <property type="entry name" value="VAP"/>
</dbReference>
<dbReference type="InterPro" id="IPR008962">
    <property type="entry name" value="PapD-like_sf"/>
</dbReference>
<dbReference type="AlphaFoldDB" id="A0A9J8CQV4"/>
<dbReference type="FunFam" id="2.60.40.10:FF:000334">
    <property type="entry name" value="vesicle-associated membrane protein-associated protein A isoform X1"/>
    <property type="match status" value="1"/>
</dbReference>
<reference evidence="17" key="1">
    <citation type="submission" date="2025-08" db="UniProtKB">
        <authorList>
            <consortium name="Ensembl"/>
        </authorList>
    </citation>
    <scope>IDENTIFICATION</scope>
</reference>
<evidence type="ECO:0000313" key="18">
    <source>
        <dbReference type="Proteomes" id="UP001108240"/>
    </source>
</evidence>
<evidence type="ECO:0000256" key="7">
    <source>
        <dbReference type="ARBA" id="ARBA00022843"/>
    </source>
</evidence>
<dbReference type="GO" id="GO:0005789">
    <property type="term" value="C:endoplasmic reticulum membrane"/>
    <property type="evidence" value="ECO:0007669"/>
    <property type="project" value="UniProtKB-SubCell"/>
</dbReference>
<comment type="subcellular location">
    <subcellularLocation>
        <location evidence="1">Endoplasmic reticulum membrane</location>
        <topology evidence="1">Single-pass type IV membrane protein</topology>
    </subcellularLocation>
</comment>
<evidence type="ECO:0000259" key="16">
    <source>
        <dbReference type="PROSITE" id="PS50202"/>
    </source>
</evidence>
<dbReference type="GO" id="GO:0005886">
    <property type="term" value="C:plasma membrane"/>
    <property type="evidence" value="ECO:0007669"/>
    <property type="project" value="TreeGrafter"/>
</dbReference>
<dbReference type="GeneTree" id="ENSGT00940000155769"/>
<keyword evidence="10 14" id="KW-0175">Coiled coil</keyword>
<keyword evidence="5" id="KW-0812">Transmembrane</keyword>
<comment type="function">
    <text evidence="13">Endoplasmic reticulum (ER)-anchored protein that mediates the formation of contact sites between the ER and endosomes via interaction with FFAT motif-containing proteins such as STARD3 or WDR44. Interacts with STARD3 in a FFAT motif phosphorylation dependent manner. Via interaction with WDR44 participates in neosynthesized protein export. Participates in the endoplasmic reticulum unfolded protein response (UPR) by inducing ERN1/IRE1 activity. Involved in cellular calcium homeostasis regulation.</text>
</comment>
<evidence type="ECO:0000256" key="9">
    <source>
        <dbReference type="ARBA" id="ARBA00022990"/>
    </source>
</evidence>
<name>A0A9J8CQV4_CYPCA</name>
<evidence type="ECO:0000256" key="5">
    <source>
        <dbReference type="ARBA" id="ARBA00022692"/>
    </source>
</evidence>
<dbReference type="SUPFAM" id="SSF49354">
    <property type="entry name" value="PapD-like"/>
    <property type="match status" value="1"/>
</dbReference>
<evidence type="ECO:0000256" key="12">
    <source>
        <dbReference type="ARBA" id="ARBA00023230"/>
    </source>
</evidence>
<feature type="coiled-coil region" evidence="14">
    <location>
        <begin position="236"/>
        <end position="263"/>
    </location>
</feature>
<dbReference type="Proteomes" id="UP001108240">
    <property type="component" value="Unplaced"/>
</dbReference>
<dbReference type="GO" id="GO:0061817">
    <property type="term" value="P:endoplasmic reticulum-plasma membrane tethering"/>
    <property type="evidence" value="ECO:0007669"/>
    <property type="project" value="TreeGrafter"/>
</dbReference>
<keyword evidence="18" id="KW-1185">Reference proteome</keyword>
<keyword evidence="12" id="KW-0834">Unfolded protein response</keyword>
<dbReference type="Pfam" id="PF00635">
    <property type="entry name" value="Motile_Sperm"/>
    <property type="match status" value="1"/>
</dbReference>
<dbReference type="GO" id="GO:0033149">
    <property type="term" value="F:FFAT motif binding"/>
    <property type="evidence" value="ECO:0007669"/>
    <property type="project" value="TreeGrafter"/>
</dbReference>
<evidence type="ECO:0000256" key="10">
    <source>
        <dbReference type="ARBA" id="ARBA00023054"/>
    </source>
</evidence>
<evidence type="ECO:0000256" key="15">
    <source>
        <dbReference type="SAM" id="MobiDB-lite"/>
    </source>
</evidence>
<keyword evidence="6" id="KW-0256">Endoplasmic reticulum</keyword>
<dbReference type="PANTHER" id="PTHR10809">
    <property type="entry name" value="VESICLE-ASSOCIATED MEMBRANE PROTEIN-ASSOCIATED PROTEIN"/>
    <property type="match status" value="1"/>
</dbReference>
<dbReference type="Gene3D" id="2.60.40.10">
    <property type="entry name" value="Immunoglobulins"/>
    <property type="match status" value="1"/>
</dbReference>
<feature type="region of interest" description="Disordered" evidence="15">
    <location>
        <begin position="26"/>
        <end position="54"/>
    </location>
</feature>
<dbReference type="PANTHER" id="PTHR10809:SF12">
    <property type="entry name" value="VESICLE-ASSOCIATED MEMBRANE PROTEIN-ASSOCIATED PROTEIN B_C"/>
    <property type="match status" value="1"/>
</dbReference>
<evidence type="ECO:0000256" key="2">
    <source>
        <dbReference type="ARBA" id="ARBA00008932"/>
    </source>
</evidence>
<dbReference type="GO" id="GO:0006986">
    <property type="term" value="P:response to unfolded protein"/>
    <property type="evidence" value="ECO:0007669"/>
    <property type="project" value="UniProtKB-KW"/>
</dbReference>
<evidence type="ECO:0000256" key="6">
    <source>
        <dbReference type="ARBA" id="ARBA00022824"/>
    </source>
</evidence>
<evidence type="ECO:0000256" key="3">
    <source>
        <dbReference type="ARBA" id="ARBA00022499"/>
    </source>
</evidence>
<evidence type="ECO:0000256" key="11">
    <source>
        <dbReference type="ARBA" id="ARBA00023136"/>
    </source>
</evidence>
<protein>
    <submittedName>
        <fullName evidence="17">VAMP (vesicle-associated membrane protein)-associated protein B and C</fullName>
    </submittedName>
</protein>
<reference evidence="17" key="2">
    <citation type="submission" date="2025-09" db="UniProtKB">
        <authorList>
            <consortium name="Ensembl"/>
        </authorList>
    </citation>
    <scope>IDENTIFICATION</scope>
</reference>
<dbReference type="Ensembl" id="ENSCCRT00000128200.1">
    <property type="protein sequence ID" value="ENSCCRP00000171923.1"/>
    <property type="gene ID" value="ENSCCRG00000022984.2"/>
</dbReference>
<keyword evidence="9" id="KW-0007">Acetylation</keyword>
<dbReference type="GO" id="GO:0090158">
    <property type="term" value="P:endoplasmic reticulum membrane organization"/>
    <property type="evidence" value="ECO:0007669"/>
    <property type="project" value="TreeGrafter"/>
</dbReference>
<keyword evidence="7" id="KW-0832">Ubl conjugation</keyword>
<dbReference type="InterPro" id="IPR000535">
    <property type="entry name" value="MSP_dom"/>
</dbReference>
<dbReference type="PROSITE" id="PS50202">
    <property type="entry name" value="MSP"/>
    <property type="match status" value="1"/>
</dbReference>
<dbReference type="InterPro" id="IPR013783">
    <property type="entry name" value="Ig-like_fold"/>
</dbReference>
<evidence type="ECO:0000256" key="1">
    <source>
        <dbReference type="ARBA" id="ARBA00004163"/>
    </source>
</evidence>
<comment type="similarity">
    <text evidence="2">Belongs to the VAMP-associated protein (VAP) (TC 9.B.17) family.</text>
</comment>
<keyword evidence="11" id="KW-0472">Membrane</keyword>
<sequence>MSHKDHAHPHPSAHISRHYSVHTAGAVTSRPASLPAASQQPLVDRSQPLSPSASVRADVSAAVDAFEAQWEMARPEQVLLLEPQHELRFRGPFTDVVATTLKLANPTDRNVCFKVKTTAPRRYCVRPNSGVIDAGTSINVSVMLQPFDYDPNEKSKHKFMVQSLLAPPDMTDTEGVWKDAKPEDLMDSKLRCVFEMPAENEKTHEMESNKIASSLSKSESSTLSMKSMVSLDDGEVKKIMEECKRLQTEVQRLREENKQIRVSMFANCILTDVISSHKTSDACFLFSNVHNAFVYCQSNITLNTLQFRRLGLVTVFNVSERSLLMLTEAAFV</sequence>
<feature type="domain" description="MSP" evidence="16">
    <location>
        <begin position="78"/>
        <end position="195"/>
    </location>
</feature>
<keyword evidence="4" id="KW-0597">Phosphoprotein</keyword>
<feature type="compositionally biased region" description="Polar residues" evidence="15">
    <location>
        <begin position="36"/>
        <end position="51"/>
    </location>
</feature>
<proteinExistence type="inferred from homology"/>
<keyword evidence="3" id="KW-1017">Isopeptide bond</keyword>
<keyword evidence="8" id="KW-1133">Transmembrane helix</keyword>
<evidence type="ECO:0000256" key="8">
    <source>
        <dbReference type="ARBA" id="ARBA00022989"/>
    </source>
</evidence>
<evidence type="ECO:0000313" key="17">
    <source>
        <dbReference type="Ensembl" id="ENSCCRP00000171923.1"/>
    </source>
</evidence>